<dbReference type="Proteomes" id="UP000271683">
    <property type="component" value="Unassembled WGS sequence"/>
</dbReference>
<dbReference type="AlphaFoldDB" id="A0A3N1GEI8"/>
<evidence type="ECO:0000256" key="4">
    <source>
        <dbReference type="RuleBase" id="RU003322"/>
    </source>
</evidence>
<comment type="similarity">
    <text evidence="4">Belongs to the heat shock protein 70 family.</text>
</comment>
<gene>
    <name evidence="6" type="ORF">EDD30_1342</name>
</gene>
<evidence type="ECO:0000256" key="1">
    <source>
        <dbReference type="ARBA" id="ARBA00022741"/>
    </source>
</evidence>
<dbReference type="InterPro" id="IPR013126">
    <property type="entry name" value="Hsp_70_fam"/>
</dbReference>
<evidence type="ECO:0000256" key="2">
    <source>
        <dbReference type="ARBA" id="ARBA00022840"/>
    </source>
</evidence>
<dbReference type="OrthoDB" id="3333926at2"/>
<evidence type="ECO:0000256" key="3">
    <source>
        <dbReference type="ARBA" id="ARBA00023186"/>
    </source>
</evidence>
<keyword evidence="2 4" id="KW-0067">ATP-binding</keyword>
<evidence type="ECO:0000256" key="5">
    <source>
        <dbReference type="SAM" id="MobiDB-lite"/>
    </source>
</evidence>
<dbReference type="RefSeq" id="WP_123678116.1">
    <property type="nucleotide sequence ID" value="NZ_RJKL01000001.1"/>
</dbReference>
<dbReference type="EMBL" id="RJKL01000001">
    <property type="protein sequence ID" value="ROP28578.1"/>
    <property type="molecule type" value="Genomic_DNA"/>
</dbReference>
<dbReference type="GO" id="GO:0005524">
    <property type="term" value="F:ATP binding"/>
    <property type="evidence" value="ECO:0007669"/>
    <property type="project" value="UniProtKB-KW"/>
</dbReference>
<dbReference type="InterPro" id="IPR043129">
    <property type="entry name" value="ATPase_NBD"/>
</dbReference>
<organism evidence="6 7">
    <name type="scientific">Couchioplanes caeruleus</name>
    <dbReference type="NCBI Taxonomy" id="56438"/>
    <lineage>
        <taxon>Bacteria</taxon>
        <taxon>Bacillati</taxon>
        <taxon>Actinomycetota</taxon>
        <taxon>Actinomycetes</taxon>
        <taxon>Micromonosporales</taxon>
        <taxon>Micromonosporaceae</taxon>
        <taxon>Couchioplanes</taxon>
    </lineage>
</organism>
<sequence length="773" mass="81869">MPGWTLSIDFGTSNTAAAYRRGGGDAAAIRLSDQAEQMPSAVLVTPDDIWVGSKAVRSARLHPDGFERSPKRLIGQDIVLLGGRDVPVVTLVAAVLRAVAARASRVGGDDRPDEVLLTHPQDWAEPRRKVLRAAAVEAGFAGEAVRLVPEPVAAVAHYAHTTPLPADRAVAVFDFGGGTCDVALLRADPVDGADRDATALRVLASAGADPLGGDVFDHVLLTAVLRRLEERDRGDLVQALGDPANARAVQALRNDVREAKHELSEHEHAGIPVAVGDDEEVVTITATEFDELIAPHVRRAIDLTTQTLAQAGLAATDLHALYLTGGSSYLRAVQRELIALLGRPFATLGDPKLVVALGAHHAVLATAPPALAAPAAAPADPAAPAKKAAATPAVKSTSAARRAATPASEAVPDAADDPNGLSAPAQRVLTANPALAAALATTADGPAIIDDTLTLVALMCVPDLLERVTAEPALLGRLRRENAVLDVAKEPPKGVPLPVRVFLGDSEAWTGAFRGAATRRKWNEDHGSGAGWTHRMLRTWCTATPEERRQIFDTPNWHRWVTTESHYPDGYHGADPWEPDKVCLSPDTVRPTAAAPPHHDWPRPEHPTAQQKHYVHDLAELYAGSRPGVGLAAVTAPAPEPSGQVMQFLGDLPAVRRRPVEVMGVGLSGYPSELLFYPARGHRPPAVVIPFRGLMLSTITETPTWNGFPIILTADVVTGVAIKVNWANAHRRVVISTSARPGATCPPPGAEVHLRGGQLPELAGRIRTHLGRR</sequence>
<dbReference type="SUPFAM" id="SSF53067">
    <property type="entry name" value="Actin-like ATPase domain"/>
    <property type="match status" value="2"/>
</dbReference>
<feature type="compositionally biased region" description="Basic and acidic residues" evidence="5">
    <location>
        <begin position="597"/>
        <end position="606"/>
    </location>
</feature>
<dbReference type="Pfam" id="PF00012">
    <property type="entry name" value="HSP70"/>
    <property type="match status" value="1"/>
</dbReference>
<proteinExistence type="inferred from homology"/>
<evidence type="ECO:0000313" key="6">
    <source>
        <dbReference type="EMBL" id="ROP28578.1"/>
    </source>
</evidence>
<keyword evidence="1 4" id="KW-0547">Nucleotide-binding</keyword>
<protein>
    <submittedName>
        <fullName evidence="6">Hsp70 protein</fullName>
    </submittedName>
</protein>
<evidence type="ECO:0000313" key="7">
    <source>
        <dbReference type="Proteomes" id="UP000271683"/>
    </source>
</evidence>
<comment type="caution">
    <text evidence="6">The sequence shown here is derived from an EMBL/GenBank/DDBJ whole genome shotgun (WGS) entry which is preliminary data.</text>
</comment>
<keyword evidence="3" id="KW-0143">Chaperone</keyword>
<dbReference type="GO" id="GO:0140662">
    <property type="term" value="F:ATP-dependent protein folding chaperone"/>
    <property type="evidence" value="ECO:0007669"/>
    <property type="project" value="InterPro"/>
</dbReference>
<name>A0A3N1GEI8_9ACTN</name>
<dbReference type="Gene3D" id="3.30.420.40">
    <property type="match status" value="2"/>
</dbReference>
<dbReference type="PANTHER" id="PTHR19375">
    <property type="entry name" value="HEAT SHOCK PROTEIN 70KDA"/>
    <property type="match status" value="1"/>
</dbReference>
<feature type="region of interest" description="Disordered" evidence="5">
    <location>
        <begin position="383"/>
        <end position="424"/>
    </location>
</feature>
<accession>A0A3N1GEI8</accession>
<dbReference type="Gene3D" id="3.90.640.10">
    <property type="entry name" value="Actin, Chain A, domain 4"/>
    <property type="match status" value="1"/>
</dbReference>
<reference evidence="6 7" key="1">
    <citation type="submission" date="2018-11" db="EMBL/GenBank/DDBJ databases">
        <title>Sequencing the genomes of 1000 actinobacteria strains.</title>
        <authorList>
            <person name="Klenk H.-P."/>
        </authorList>
    </citation>
    <scope>NUCLEOTIDE SEQUENCE [LARGE SCALE GENOMIC DNA]</scope>
    <source>
        <strain evidence="6 7">DSM 43634</strain>
    </source>
</reference>
<feature type="compositionally biased region" description="Low complexity" evidence="5">
    <location>
        <begin position="383"/>
        <end position="411"/>
    </location>
</feature>
<feature type="region of interest" description="Disordered" evidence="5">
    <location>
        <begin position="590"/>
        <end position="609"/>
    </location>
</feature>